<keyword evidence="2" id="KW-1185">Reference proteome</keyword>
<protein>
    <submittedName>
        <fullName evidence="1">Uncharacterized protein</fullName>
    </submittedName>
</protein>
<evidence type="ECO:0000313" key="1">
    <source>
        <dbReference type="EMBL" id="GFO49050.1"/>
    </source>
</evidence>
<comment type="caution">
    <text evidence="1">The sequence shown here is derived from an EMBL/GenBank/DDBJ whole genome shotgun (WGS) entry which is preliminary data.</text>
</comment>
<accession>A0AAV4DYB2</accession>
<proteinExistence type="predicted"/>
<name>A0AAV4DYB2_9GAST</name>
<gene>
    <name evidence="1" type="ORF">PoB_007555500</name>
</gene>
<reference evidence="1 2" key="1">
    <citation type="journal article" date="2021" name="Elife">
        <title>Chloroplast acquisition without the gene transfer in kleptoplastic sea slugs, Plakobranchus ocellatus.</title>
        <authorList>
            <person name="Maeda T."/>
            <person name="Takahashi S."/>
            <person name="Yoshida T."/>
            <person name="Shimamura S."/>
            <person name="Takaki Y."/>
            <person name="Nagai Y."/>
            <person name="Toyoda A."/>
            <person name="Suzuki Y."/>
            <person name="Arimoto A."/>
            <person name="Ishii H."/>
            <person name="Satoh N."/>
            <person name="Nishiyama T."/>
            <person name="Hasebe M."/>
            <person name="Maruyama T."/>
            <person name="Minagawa J."/>
            <person name="Obokata J."/>
            <person name="Shigenobu S."/>
        </authorList>
    </citation>
    <scope>NUCLEOTIDE SEQUENCE [LARGE SCALE GENOMIC DNA]</scope>
</reference>
<sequence>MCYACHGIPAIIDQRQTTLQWDKVRLCLVPLHLKDFCVLCLYVYVGVCACERVQCYEGLRLSAPIRCPSTNLSLMPEAPYFLHDATSMGFYISCKNSVNLPGLV</sequence>
<evidence type="ECO:0000313" key="2">
    <source>
        <dbReference type="Proteomes" id="UP000735302"/>
    </source>
</evidence>
<dbReference type="AlphaFoldDB" id="A0AAV4DYB2"/>
<organism evidence="1 2">
    <name type="scientific">Plakobranchus ocellatus</name>
    <dbReference type="NCBI Taxonomy" id="259542"/>
    <lineage>
        <taxon>Eukaryota</taxon>
        <taxon>Metazoa</taxon>
        <taxon>Spiralia</taxon>
        <taxon>Lophotrochozoa</taxon>
        <taxon>Mollusca</taxon>
        <taxon>Gastropoda</taxon>
        <taxon>Heterobranchia</taxon>
        <taxon>Euthyneura</taxon>
        <taxon>Panpulmonata</taxon>
        <taxon>Sacoglossa</taxon>
        <taxon>Placobranchoidea</taxon>
        <taxon>Plakobranchidae</taxon>
        <taxon>Plakobranchus</taxon>
    </lineage>
</organism>
<dbReference type="Proteomes" id="UP000735302">
    <property type="component" value="Unassembled WGS sequence"/>
</dbReference>
<dbReference type="EMBL" id="BLXT01008455">
    <property type="protein sequence ID" value="GFO49050.1"/>
    <property type="molecule type" value="Genomic_DNA"/>
</dbReference>